<keyword evidence="2" id="KW-1185">Reference proteome</keyword>
<sequence>MTLFSDSLSGGIWTIMPEFTVPNGAATAWESESNGFMTGTEGVASYRLSNCHNPAQNLKFANFHWNDPYYGSNSYDNAGTSAGVHIARSGGSGNNAIVTWVVTTS</sequence>
<organism evidence="1 2">
    <name type="scientific">Catenulispora yoronensis</name>
    <dbReference type="NCBI Taxonomy" id="450799"/>
    <lineage>
        <taxon>Bacteria</taxon>
        <taxon>Bacillati</taxon>
        <taxon>Actinomycetota</taxon>
        <taxon>Actinomycetes</taxon>
        <taxon>Catenulisporales</taxon>
        <taxon>Catenulisporaceae</taxon>
        <taxon>Catenulispora</taxon>
    </lineage>
</organism>
<name>A0ABP5G540_9ACTN</name>
<proteinExistence type="predicted"/>
<reference evidence="2" key="1">
    <citation type="journal article" date="2019" name="Int. J. Syst. Evol. Microbiol.">
        <title>The Global Catalogue of Microorganisms (GCM) 10K type strain sequencing project: providing services to taxonomists for standard genome sequencing and annotation.</title>
        <authorList>
            <consortium name="The Broad Institute Genomics Platform"/>
            <consortium name="The Broad Institute Genome Sequencing Center for Infectious Disease"/>
            <person name="Wu L."/>
            <person name="Ma J."/>
        </authorList>
    </citation>
    <scope>NUCLEOTIDE SEQUENCE [LARGE SCALE GENOMIC DNA]</scope>
    <source>
        <strain evidence="2">JCM 16014</strain>
    </source>
</reference>
<evidence type="ECO:0000313" key="1">
    <source>
        <dbReference type="EMBL" id="GAA2039465.1"/>
    </source>
</evidence>
<comment type="caution">
    <text evidence="1">The sequence shown here is derived from an EMBL/GenBank/DDBJ whole genome shotgun (WGS) entry which is preliminary data.</text>
</comment>
<dbReference type="Gene3D" id="2.60.270.50">
    <property type="match status" value="1"/>
</dbReference>
<evidence type="ECO:0000313" key="2">
    <source>
        <dbReference type="Proteomes" id="UP001500751"/>
    </source>
</evidence>
<dbReference type="Proteomes" id="UP001500751">
    <property type="component" value="Unassembled WGS sequence"/>
</dbReference>
<dbReference type="EMBL" id="BAAAQN010000028">
    <property type="protein sequence ID" value="GAA2039465.1"/>
    <property type="molecule type" value="Genomic_DNA"/>
</dbReference>
<gene>
    <name evidence="1" type="ORF">GCM10009839_46810</name>
</gene>
<accession>A0ABP5G540</accession>
<protein>
    <submittedName>
        <fullName evidence="1">Uncharacterized protein</fullName>
    </submittedName>
</protein>